<keyword evidence="2" id="KW-0812">Transmembrane</keyword>
<feature type="region of interest" description="Disordered" evidence="1">
    <location>
        <begin position="236"/>
        <end position="260"/>
    </location>
</feature>
<feature type="transmembrane region" description="Helical" evidence="2">
    <location>
        <begin position="285"/>
        <end position="307"/>
    </location>
</feature>
<keyword evidence="4" id="KW-0378">Hydrolase</keyword>
<dbReference type="EMBL" id="SNWR01000001">
    <property type="protein sequence ID" value="TDO39342.1"/>
    <property type="molecule type" value="Genomic_DNA"/>
</dbReference>
<keyword evidence="4" id="KW-0121">Carboxypeptidase</keyword>
<feature type="region of interest" description="Disordered" evidence="1">
    <location>
        <begin position="312"/>
        <end position="643"/>
    </location>
</feature>
<gene>
    <name evidence="4" type="ORF">C8E87_3027</name>
</gene>
<keyword evidence="2" id="KW-0472">Membrane</keyword>
<feature type="compositionally biased region" description="Gly residues" evidence="1">
    <location>
        <begin position="504"/>
        <end position="522"/>
    </location>
</feature>
<keyword evidence="5" id="KW-1185">Reference proteome</keyword>
<dbReference type="Pfam" id="PF13620">
    <property type="entry name" value="CarboxypepD_reg"/>
    <property type="match status" value="1"/>
</dbReference>
<dbReference type="Gene3D" id="2.60.40.1120">
    <property type="entry name" value="Carboxypeptidase-like, regulatory domain"/>
    <property type="match status" value="1"/>
</dbReference>
<organism evidence="4 5">
    <name type="scientific">Paractinoplanes brasiliensis</name>
    <dbReference type="NCBI Taxonomy" id="52695"/>
    <lineage>
        <taxon>Bacteria</taxon>
        <taxon>Bacillati</taxon>
        <taxon>Actinomycetota</taxon>
        <taxon>Actinomycetes</taxon>
        <taxon>Micromonosporales</taxon>
        <taxon>Micromonosporaceae</taxon>
        <taxon>Paractinoplanes</taxon>
    </lineage>
</organism>
<dbReference type="AlphaFoldDB" id="A0A4R6JU61"/>
<comment type="caution">
    <text evidence="4">The sequence shown here is derived from an EMBL/GenBank/DDBJ whole genome shotgun (WGS) entry which is preliminary data.</text>
</comment>
<reference evidence="4 5" key="1">
    <citation type="submission" date="2019-03" db="EMBL/GenBank/DDBJ databases">
        <title>Sequencing the genomes of 1000 actinobacteria strains.</title>
        <authorList>
            <person name="Klenk H.-P."/>
        </authorList>
    </citation>
    <scope>NUCLEOTIDE SEQUENCE [LARGE SCALE GENOMIC DNA]</scope>
    <source>
        <strain evidence="4 5">DSM 43805</strain>
    </source>
</reference>
<dbReference type="GO" id="GO:0004180">
    <property type="term" value="F:carboxypeptidase activity"/>
    <property type="evidence" value="ECO:0007669"/>
    <property type="project" value="UniProtKB-KW"/>
</dbReference>
<feature type="signal peptide" evidence="3">
    <location>
        <begin position="1"/>
        <end position="25"/>
    </location>
</feature>
<evidence type="ECO:0000256" key="2">
    <source>
        <dbReference type="SAM" id="Phobius"/>
    </source>
</evidence>
<feature type="compositionally biased region" description="Gly residues" evidence="1">
    <location>
        <begin position="571"/>
        <end position="591"/>
    </location>
</feature>
<proteinExistence type="predicted"/>
<feature type="compositionally biased region" description="Low complexity" evidence="1">
    <location>
        <begin position="493"/>
        <end position="503"/>
    </location>
</feature>
<keyword evidence="3" id="KW-0732">Signal</keyword>
<dbReference type="OrthoDB" id="3406136at2"/>
<evidence type="ECO:0000256" key="1">
    <source>
        <dbReference type="SAM" id="MobiDB-lite"/>
    </source>
</evidence>
<feature type="compositionally biased region" description="Gly residues" evidence="1">
    <location>
        <begin position="415"/>
        <end position="434"/>
    </location>
</feature>
<evidence type="ECO:0000313" key="4">
    <source>
        <dbReference type="EMBL" id="TDO39342.1"/>
    </source>
</evidence>
<keyword evidence="4" id="KW-0645">Protease</keyword>
<feature type="compositionally biased region" description="Gly residues" evidence="1">
    <location>
        <begin position="547"/>
        <end position="563"/>
    </location>
</feature>
<keyword evidence="2" id="KW-1133">Transmembrane helix</keyword>
<sequence length="643" mass="64548">MRTHLRTRAAQAGALLAVVVGGVFAAPAMAFASPPDVQITDLQTEVQAGASVEMKFRVADTNNGGRLPATVRVSGGGLRCNGQDCGRIAEVDGNGRDFSVQLTAPDINAGETRQATVTISATVGGETNRASQQITIVGPDRPEAVRQVSGRIKDQDGKAVAGALVGMRDSSGRSFSTTSDGSGQYSFRSTDDNPIAAGTISIGAGKDGFEDATVQRQAQAGQSVVVALTLKSKVVPTTPSTTAPTATPSSVPTSDVSVESAPEETVAATDAAADNAAAEDSGGSMLYIIVGILLVAAGIGAIVLVVLRRRNSDDGDDDDPSGLSGAGGVVPPSRGGFGDATRVAAPVGGGRANDATMIAPLSGAPSMADAPTVLQRPVPAEDEFPDPYGVPVPQPGGYAGAAAGGWNEQGNSQPYGGGTQPYGGAQQYGGGTQPYGGAQQYGESTQYGGPQDDNGYGAPGGNQAGGYGAYSEATGMYRPETGADDGGYGGYDQGQAYGDQQYGGVQGGYDQGGGGYGSGGYGQQQADQGGYGQWDAPADGPDNNGYGPQGGGTYGGGQGGGTYGAAPVGGQQYGGGYDDGGYQGDQRGGYDAGYDQRGGYQSDQGGYDDQQQYGNQTDRHGGGTYGGQPRQDTPGPRRGGHDY</sequence>
<name>A0A4R6JU61_9ACTN</name>
<feature type="compositionally biased region" description="Low complexity" evidence="1">
    <location>
        <begin position="592"/>
        <end position="614"/>
    </location>
</feature>
<accession>A0A4R6JU61</accession>
<feature type="compositionally biased region" description="Gly residues" evidence="1">
    <location>
        <begin position="457"/>
        <end position="468"/>
    </location>
</feature>
<dbReference type="SUPFAM" id="SSF49464">
    <property type="entry name" value="Carboxypeptidase regulatory domain-like"/>
    <property type="match status" value="1"/>
</dbReference>
<protein>
    <submittedName>
        <fullName evidence="4">Carboxypeptidase family protein</fullName>
    </submittedName>
</protein>
<evidence type="ECO:0000256" key="3">
    <source>
        <dbReference type="SAM" id="SignalP"/>
    </source>
</evidence>
<feature type="region of interest" description="Disordered" evidence="1">
    <location>
        <begin position="169"/>
        <end position="192"/>
    </location>
</feature>
<dbReference type="InterPro" id="IPR008969">
    <property type="entry name" value="CarboxyPept-like_regulatory"/>
</dbReference>
<dbReference type="Proteomes" id="UP000294901">
    <property type="component" value="Unassembled WGS sequence"/>
</dbReference>
<feature type="compositionally biased region" description="Polar residues" evidence="1">
    <location>
        <begin position="172"/>
        <end position="188"/>
    </location>
</feature>
<dbReference type="RefSeq" id="WP_133873688.1">
    <property type="nucleotide sequence ID" value="NZ_BOMD01000105.1"/>
</dbReference>
<evidence type="ECO:0000313" key="5">
    <source>
        <dbReference type="Proteomes" id="UP000294901"/>
    </source>
</evidence>
<feature type="chain" id="PRO_5020674785" evidence="3">
    <location>
        <begin position="26"/>
        <end position="643"/>
    </location>
</feature>